<sequence length="358" mass="40426">MSFDTQRNFSNIPRKNPPYSSISQSYEETNESYESNFVSYPSQTYEEATGQKEKKNSRANGNAVDSIEAGNNTREHLSNDDQLSFSTKIEKRSEISEPSPVDTTCNLLDDNTVTGLVSKELDLLDFSGNLEYFSVVIGQEKRRTIKEIFDNAHAEVMDVYTSRKRRHIELENLSNSEDMEDNHQFHQKGSKLPPGTKKKELKAIFGRKDEEFCQASPDAAKHFHHLVTRGNKKRGRKRTGNTKADVGKIEYPISQLKWKEPLKSKGIPREARPFRLNTACIISNQKTRVTFQRGTVQADQGSDLNLISNSLVNDLKLERRSLNGLMGFSMQTADGSITQLNDFAILIPDSTSLLLGLP</sequence>
<evidence type="ECO:0000313" key="3">
    <source>
        <dbReference type="Proteomes" id="UP000237438"/>
    </source>
</evidence>
<keyword evidence="3" id="KW-1185">Reference proteome</keyword>
<evidence type="ECO:0000256" key="1">
    <source>
        <dbReference type="SAM" id="MobiDB-lite"/>
    </source>
</evidence>
<gene>
    <name evidence="2" type="ORF">EPUL_005657</name>
</gene>
<reference evidence="2 3" key="1">
    <citation type="submission" date="2017-10" db="EMBL/GenBank/DDBJ databases">
        <title>Development of genomic resources for the powdery mildew, Erysiphe pulchra.</title>
        <authorList>
            <person name="Wadl P.A."/>
            <person name="Mack B.M."/>
            <person name="Moore G."/>
            <person name="Beltz S.B."/>
        </authorList>
    </citation>
    <scope>NUCLEOTIDE SEQUENCE [LARGE SCALE GENOMIC DNA]</scope>
    <source>
        <strain evidence="2">Cflorida</strain>
    </source>
</reference>
<comment type="caution">
    <text evidence="2">The sequence shown here is derived from an EMBL/GenBank/DDBJ whole genome shotgun (WGS) entry which is preliminary data.</text>
</comment>
<protein>
    <submittedName>
        <fullName evidence="2">Uncharacterized protein</fullName>
    </submittedName>
</protein>
<dbReference type="Proteomes" id="UP000237438">
    <property type="component" value="Unassembled WGS sequence"/>
</dbReference>
<accession>A0A2S4PIH4</accession>
<dbReference type="AlphaFoldDB" id="A0A2S4PIH4"/>
<name>A0A2S4PIH4_9PEZI</name>
<proteinExistence type="predicted"/>
<feature type="compositionally biased region" description="Polar residues" evidence="1">
    <location>
        <begin position="37"/>
        <end position="46"/>
    </location>
</feature>
<evidence type="ECO:0000313" key="2">
    <source>
        <dbReference type="EMBL" id="POS81817.1"/>
    </source>
</evidence>
<organism evidence="2 3">
    <name type="scientific">Erysiphe pulchra</name>
    <dbReference type="NCBI Taxonomy" id="225359"/>
    <lineage>
        <taxon>Eukaryota</taxon>
        <taxon>Fungi</taxon>
        <taxon>Dikarya</taxon>
        <taxon>Ascomycota</taxon>
        <taxon>Pezizomycotina</taxon>
        <taxon>Leotiomycetes</taxon>
        <taxon>Erysiphales</taxon>
        <taxon>Erysiphaceae</taxon>
        <taxon>Erysiphe</taxon>
    </lineage>
</organism>
<feature type="region of interest" description="Disordered" evidence="1">
    <location>
        <begin position="1"/>
        <end position="81"/>
    </location>
</feature>
<dbReference type="OrthoDB" id="4774312at2759"/>
<dbReference type="EMBL" id="PEDP01007379">
    <property type="protein sequence ID" value="POS81817.1"/>
    <property type="molecule type" value="Genomic_DNA"/>
</dbReference>
<feature type="compositionally biased region" description="Low complexity" evidence="1">
    <location>
        <begin position="23"/>
        <end position="36"/>
    </location>
</feature>
<feature type="compositionally biased region" description="Polar residues" evidence="1">
    <location>
        <begin position="1"/>
        <end position="22"/>
    </location>
</feature>
<feature type="non-terminal residue" evidence="2">
    <location>
        <position position="358"/>
    </location>
</feature>